<organism evidence="3 4">
    <name type="scientific">Clostridium weizhouense</name>
    <dbReference type="NCBI Taxonomy" id="2859781"/>
    <lineage>
        <taxon>Bacteria</taxon>
        <taxon>Bacillati</taxon>
        <taxon>Bacillota</taxon>
        <taxon>Clostridia</taxon>
        <taxon>Eubacteriales</taxon>
        <taxon>Clostridiaceae</taxon>
        <taxon>Clostridium</taxon>
    </lineage>
</organism>
<accession>A0ABS7AJB9</accession>
<dbReference type="SUPFAM" id="SSF51338">
    <property type="entry name" value="Composite domain of metallo-dependent hydrolases"/>
    <property type="match status" value="1"/>
</dbReference>
<dbReference type="NCBIfam" id="NF005540">
    <property type="entry name" value="PRK07203.1"/>
    <property type="match status" value="1"/>
</dbReference>
<evidence type="ECO:0000313" key="4">
    <source>
        <dbReference type="Proteomes" id="UP001519921"/>
    </source>
</evidence>
<dbReference type="Gene3D" id="2.30.40.10">
    <property type="entry name" value="Urease, subunit C, domain 1"/>
    <property type="match status" value="1"/>
</dbReference>
<dbReference type="Gene3D" id="3.20.20.140">
    <property type="entry name" value="Metal-dependent hydrolases"/>
    <property type="match status" value="1"/>
</dbReference>
<dbReference type="Pfam" id="PF01979">
    <property type="entry name" value="Amidohydro_1"/>
    <property type="match status" value="1"/>
</dbReference>
<dbReference type="PANTHER" id="PTHR43794">
    <property type="entry name" value="AMINOHYDROLASE SSNA-RELATED"/>
    <property type="match status" value="1"/>
</dbReference>
<dbReference type="InterPro" id="IPR011059">
    <property type="entry name" value="Metal-dep_hydrolase_composite"/>
</dbReference>
<reference evidence="3 4" key="1">
    <citation type="submission" date="2021-07" db="EMBL/GenBank/DDBJ databases">
        <title>Clostridium weizhouense sp. nov., an anaerobic bacterium isolated from activated sludge of Petroleum wastewater.</title>
        <authorList>
            <person name="Li Q."/>
        </authorList>
    </citation>
    <scope>NUCLEOTIDE SEQUENCE [LARGE SCALE GENOMIC DNA]</scope>
    <source>
        <strain evidence="3 4">YB-6</strain>
    </source>
</reference>
<proteinExistence type="predicted"/>
<sequence>MLLVGNGRVITQDYKKPYLEDGCIAIEDNIILEVGNTDELKRKYKDYEFIDAEGKVIMPGLINTHHHIYSAFARGLILNNPPSKNLIDILENVWWKIDKKLTLEDVKYSAYTTLIDCVKNGVTTVFDHHASPMSASRSLFTIADAATHLGIRGVYAYEVSDRDGEEILNDGIEENVNFIKASNKRADDMVKGMFGMHASFTLSDESLKKCVDSMKGLDAGYHIHAAEGIEDLNNCLKNNSKRVIERLNDFGILGEKTIAAHCIHINKKEIDILKETNTNVVNSPESNMGNAVGCAPVIEMIENKVVVGLGTDGYTSDMLESMKVENIIHKHNLCDSNVGFLESSKMLFENNRDIASKYFNKPLGILKEGSYADVIIVDYNPLTPMSEQNLNGHILFGMSGRCVDTTIINGKVIMQNRNIITLDEKNVFKESREVAQRLWEKLKQ</sequence>
<dbReference type="InterPro" id="IPR050287">
    <property type="entry name" value="MTA/SAH_deaminase"/>
</dbReference>
<keyword evidence="4" id="KW-1185">Reference proteome</keyword>
<dbReference type="Proteomes" id="UP001519921">
    <property type="component" value="Unassembled WGS sequence"/>
</dbReference>
<dbReference type="NCBIfam" id="TIGR03314">
    <property type="entry name" value="Se_ssnA"/>
    <property type="match status" value="1"/>
</dbReference>
<dbReference type="InterPro" id="IPR017700">
    <property type="entry name" value="Aminohydrolase_SsnA"/>
</dbReference>
<evidence type="ECO:0000259" key="2">
    <source>
        <dbReference type="Pfam" id="PF01979"/>
    </source>
</evidence>
<dbReference type="CDD" id="cd01298">
    <property type="entry name" value="ATZ_TRZ_like"/>
    <property type="match status" value="1"/>
</dbReference>
<dbReference type="InterPro" id="IPR032466">
    <property type="entry name" value="Metal_Hydrolase"/>
</dbReference>
<evidence type="ECO:0000256" key="1">
    <source>
        <dbReference type="ARBA" id="ARBA00022801"/>
    </source>
</evidence>
<feature type="domain" description="Amidohydrolase-related" evidence="2">
    <location>
        <begin position="56"/>
        <end position="412"/>
    </location>
</feature>
<dbReference type="EMBL" id="JAHXPT010000001">
    <property type="protein sequence ID" value="MBW6408753.1"/>
    <property type="molecule type" value="Genomic_DNA"/>
</dbReference>
<comment type="caution">
    <text evidence="3">The sequence shown here is derived from an EMBL/GenBank/DDBJ whole genome shotgun (WGS) entry which is preliminary data.</text>
</comment>
<protein>
    <submittedName>
        <fullName evidence="3">Aminohydrolase SsnA</fullName>
    </submittedName>
</protein>
<evidence type="ECO:0000313" key="3">
    <source>
        <dbReference type="EMBL" id="MBW6408753.1"/>
    </source>
</evidence>
<gene>
    <name evidence="3" type="primary">ssnA</name>
    <name evidence="3" type="ORF">KYD98_01450</name>
</gene>
<dbReference type="SUPFAM" id="SSF51556">
    <property type="entry name" value="Metallo-dependent hydrolases"/>
    <property type="match status" value="1"/>
</dbReference>
<dbReference type="RefSeq" id="WP_219778005.1">
    <property type="nucleotide sequence ID" value="NZ_JAHXPT010000001.1"/>
</dbReference>
<keyword evidence="1" id="KW-0378">Hydrolase</keyword>
<dbReference type="InterPro" id="IPR006680">
    <property type="entry name" value="Amidohydro-rel"/>
</dbReference>
<name>A0ABS7AJB9_9CLOT</name>
<dbReference type="PANTHER" id="PTHR43794:SF11">
    <property type="entry name" value="AMIDOHYDROLASE-RELATED DOMAIN-CONTAINING PROTEIN"/>
    <property type="match status" value="1"/>
</dbReference>